<protein>
    <submittedName>
        <fullName evidence="1">Uncharacterized protein</fullName>
    </submittedName>
</protein>
<gene>
    <name evidence="1" type="ORF">B7463_g6133</name>
</gene>
<dbReference type="Proteomes" id="UP000258309">
    <property type="component" value="Unassembled WGS sequence"/>
</dbReference>
<keyword evidence="2" id="KW-1185">Reference proteome</keyword>
<dbReference type="AlphaFoldDB" id="A0A3E2H9T9"/>
<evidence type="ECO:0000313" key="2">
    <source>
        <dbReference type="Proteomes" id="UP000258309"/>
    </source>
</evidence>
<name>A0A3E2H9T9_SCYLI</name>
<dbReference type="OMA" id="RARFIDH"/>
<dbReference type="OrthoDB" id="4177740at2759"/>
<comment type="caution">
    <text evidence="1">The sequence shown here is derived from an EMBL/GenBank/DDBJ whole genome shotgun (WGS) entry which is preliminary data.</text>
</comment>
<feature type="non-terminal residue" evidence="1">
    <location>
        <position position="1"/>
    </location>
</feature>
<evidence type="ECO:0000313" key="1">
    <source>
        <dbReference type="EMBL" id="RFU30216.1"/>
    </source>
</evidence>
<feature type="non-terminal residue" evidence="1">
    <location>
        <position position="277"/>
    </location>
</feature>
<dbReference type="EMBL" id="NCSJ02000106">
    <property type="protein sequence ID" value="RFU30216.1"/>
    <property type="molecule type" value="Genomic_DNA"/>
</dbReference>
<proteinExistence type="predicted"/>
<sequence>MTQIDIGLTLRRAYHNALQALAAQIEQIRSTELRDVDLNQLQIVRNQIVLDENGNPGPVLPFFSPYPEVSVPTEELDLFIRRAFPEYGLYRTESIVRKIYDYFGEYLSWCEHSVRQSRKPLWTTKGLYDYDYKKLFGIESCSECSIIHVSDVPGVQYPHLRCMMLNNINHDNDNLLRSELLAITTYMYKRLESNEFDEHVLAPVILISFMGSQQARILQAHFDGDSLIVGYTKLYNLKKEDNATLNVLVRWGLCYPTGITTCSRGITLPFRNSGRAY</sequence>
<dbReference type="STRING" id="5539.A0A3E2H9T9"/>
<accession>A0A3E2H9T9</accession>
<reference evidence="1 2" key="1">
    <citation type="submission" date="2018-05" db="EMBL/GenBank/DDBJ databases">
        <title>Draft genome sequence of Scytalidium lignicola DSM 105466, a ubiquitous saprotrophic fungus.</title>
        <authorList>
            <person name="Buettner E."/>
            <person name="Gebauer A.M."/>
            <person name="Hofrichter M."/>
            <person name="Liers C."/>
            <person name="Kellner H."/>
        </authorList>
    </citation>
    <scope>NUCLEOTIDE SEQUENCE [LARGE SCALE GENOMIC DNA]</scope>
    <source>
        <strain evidence="1 2">DSM 105466</strain>
    </source>
</reference>
<organism evidence="1 2">
    <name type="scientific">Scytalidium lignicola</name>
    <name type="common">Hyphomycete</name>
    <dbReference type="NCBI Taxonomy" id="5539"/>
    <lineage>
        <taxon>Eukaryota</taxon>
        <taxon>Fungi</taxon>
        <taxon>Dikarya</taxon>
        <taxon>Ascomycota</taxon>
        <taxon>Pezizomycotina</taxon>
        <taxon>Leotiomycetes</taxon>
        <taxon>Leotiomycetes incertae sedis</taxon>
        <taxon>Scytalidium</taxon>
    </lineage>
</organism>